<evidence type="ECO:0000313" key="2">
    <source>
        <dbReference type="Proteomes" id="UP000215914"/>
    </source>
</evidence>
<proteinExistence type="predicted"/>
<comment type="caution">
    <text evidence="1">The sequence shown here is derived from an EMBL/GenBank/DDBJ whole genome shotgun (WGS) entry which is preliminary data.</text>
</comment>
<keyword evidence="2" id="KW-1185">Reference proteome</keyword>
<organism evidence="1 2">
    <name type="scientific">Helianthus annuus</name>
    <name type="common">Common sunflower</name>
    <dbReference type="NCBI Taxonomy" id="4232"/>
    <lineage>
        <taxon>Eukaryota</taxon>
        <taxon>Viridiplantae</taxon>
        <taxon>Streptophyta</taxon>
        <taxon>Embryophyta</taxon>
        <taxon>Tracheophyta</taxon>
        <taxon>Spermatophyta</taxon>
        <taxon>Magnoliopsida</taxon>
        <taxon>eudicotyledons</taxon>
        <taxon>Gunneridae</taxon>
        <taxon>Pentapetalae</taxon>
        <taxon>asterids</taxon>
        <taxon>campanulids</taxon>
        <taxon>Asterales</taxon>
        <taxon>Asteraceae</taxon>
        <taxon>Asteroideae</taxon>
        <taxon>Heliantheae alliance</taxon>
        <taxon>Heliantheae</taxon>
        <taxon>Helianthus</taxon>
    </lineage>
</organism>
<dbReference type="Proteomes" id="UP000215914">
    <property type="component" value="Unassembled WGS sequence"/>
</dbReference>
<dbReference type="Gramene" id="mRNA:HanXRQr2_Chr01g0009291">
    <property type="protein sequence ID" value="mRNA:HanXRQr2_Chr01g0009291"/>
    <property type="gene ID" value="HanXRQr2_Chr01g0009291"/>
</dbReference>
<evidence type="ECO:0000313" key="1">
    <source>
        <dbReference type="EMBL" id="KAF5821054.1"/>
    </source>
</evidence>
<dbReference type="EMBL" id="MNCJ02000316">
    <property type="protein sequence ID" value="KAF5821054.1"/>
    <property type="molecule type" value="Genomic_DNA"/>
</dbReference>
<protein>
    <submittedName>
        <fullName evidence="1">Uncharacterized protein</fullName>
    </submittedName>
</protein>
<sequence length="44" mass="5402">MHILFWFDSGNPRHLRFSSGVIRVRRDFRRPPTPIHLMSPRRCR</sequence>
<gene>
    <name evidence="1" type="ORF">HanXRQr2_Chr01g0009291</name>
</gene>
<reference evidence="1" key="1">
    <citation type="journal article" date="2017" name="Nature">
        <title>The sunflower genome provides insights into oil metabolism, flowering and Asterid evolution.</title>
        <authorList>
            <person name="Badouin H."/>
            <person name="Gouzy J."/>
            <person name="Grassa C.J."/>
            <person name="Murat F."/>
            <person name="Staton S.E."/>
            <person name="Cottret L."/>
            <person name="Lelandais-Briere C."/>
            <person name="Owens G.L."/>
            <person name="Carrere S."/>
            <person name="Mayjonade B."/>
            <person name="Legrand L."/>
            <person name="Gill N."/>
            <person name="Kane N.C."/>
            <person name="Bowers J.E."/>
            <person name="Hubner S."/>
            <person name="Bellec A."/>
            <person name="Berard A."/>
            <person name="Berges H."/>
            <person name="Blanchet N."/>
            <person name="Boniface M.C."/>
            <person name="Brunel D."/>
            <person name="Catrice O."/>
            <person name="Chaidir N."/>
            <person name="Claudel C."/>
            <person name="Donnadieu C."/>
            <person name="Faraut T."/>
            <person name="Fievet G."/>
            <person name="Helmstetter N."/>
            <person name="King M."/>
            <person name="Knapp S.J."/>
            <person name="Lai Z."/>
            <person name="Le Paslier M.C."/>
            <person name="Lippi Y."/>
            <person name="Lorenzon L."/>
            <person name="Mandel J.R."/>
            <person name="Marage G."/>
            <person name="Marchand G."/>
            <person name="Marquand E."/>
            <person name="Bret-Mestries E."/>
            <person name="Morien E."/>
            <person name="Nambeesan S."/>
            <person name="Nguyen T."/>
            <person name="Pegot-Espagnet P."/>
            <person name="Pouilly N."/>
            <person name="Raftis F."/>
            <person name="Sallet E."/>
            <person name="Schiex T."/>
            <person name="Thomas J."/>
            <person name="Vandecasteele C."/>
            <person name="Vares D."/>
            <person name="Vear F."/>
            <person name="Vautrin S."/>
            <person name="Crespi M."/>
            <person name="Mangin B."/>
            <person name="Burke J.M."/>
            <person name="Salse J."/>
            <person name="Munos S."/>
            <person name="Vincourt P."/>
            <person name="Rieseberg L.H."/>
            <person name="Langlade N.B."/>
        </authorList>
    </citation>
    <scope>NUCLEOTIDE SEQUENCE</scope>
    <source>
        <tissue evidence="1">Leaves</tissue>
    </source>
</reference>
<reference evidence="1" key="2">
    <citation type="submission" date="2020-06" db="EMBL/GenBank/DDBJ databases">
        <title>Helianthus annuus Genome sequencing and assembly Release 2.</title>
        <authorList>
            <person name="Gouzy J."/>
            <person name="Langlade N."/>
            <person name="Munos S."/>
        </authorList>
    </citation>
    <scope>NUCLEOTIDE SEQUENCE</scope>
    <source>
        <tissue evidence="1">Leaves</tissue>
    </source>
</reference>
<accession>A0A9K3JTC7</accession>
<name>A0A9K3JTC7_HELAN</name>
<dbReference type="AlphaFoldDB" id="A0A9K3JTC7"/>